<dbReference type="Proteomes" id="UP000886042">
    <property type="component" value="Unassembled WGS sequence"/>
</dbReference>
<keyword evidence="1" id="KW-0812">Transmembrane</keyword>
<evidence type="ECO:0000256" key="1">
    <source>
        <dbReference type="SAM" id="Phobius"/>
    </source>
</evidence>
<protein>
    <recommendedName>
        <fullName evidence="2">Urate oxidase N-terminal domain-containing protein</fullName>
    </recommendedName>
</protein>
<feature type="transmembrane region" description="Helical" evidence="1">
    <location>
        <begin position="177"/>
        <end position="197"/>
    </location>
</feature>
<sequence>MSIDFYSWISLSIRWLHIITGIAWIGASFYFVWLDNNLERPEGGAKKGEADGELWSVHGGGFYHNKKYMSAPDHMPDHLHWFKYEAYFTWISGFLLLAVIYYYGANLYLIDKAKMAFTPIQAIGTSLAMLAGGWIMYDQMCKSALRKHPGLFAILLFALLTLAAFVADKLFSDRAAYIQVGAMIGTMMAGNVFFNIIPNQKIVVADLIAGRPVNPEFGKAAKLRSMHNNYMTLPVLFIMVSNHYPMTYGSALGWLSLAFIALAGIAIRHYFNIRHLSRIKGPYIFLAIFFMLAAMLFPLALRKDSPPTPTGTVTFSQARDIVHTRCTVCHATNPTHEAFDEPQGGLKLETDDEIRRAATRILQRAVIAQDMPLGNETNITNEEREMLRQWIIALEE</sequence>
<dbReference type="AlphaFoldDB" id="A0A7C3GLD2"/>
<reference evidence="3" key="1">
    <citation type="journal article" date="2020" name="mSystems">
        <title>Genome- and Community-Level Interaction Insights into Carbon Utilization and Element Cycling Functions of Hydrothermarchaeota in Hydrothermal Sediment.</title>
        <authorList>
            <person name="Zhou Z."/>
            <person name="Liu Y."/>
            <person name="Xu W."/>
            <person name="Pan J."/>
            <person name="Luo Z.H."/>
            <person name="Li M."/>
        </authorList>
    </citation>
    <scope>NUCLEOTIDE SEQUENCE [LARGE SCALE GENOMIC DNA]</scope>
    <source>
        <strain evidence="3">HyVt-489</strain>
    </source>
</reference>
<keyword evidence="1" id="KW-0472">Membrane</keyword>
<feature type="transmembrane region" description="Helical" evidence="1">
    <location>
        <begin position="116"/>
        <end position="137"/>
    </location>
</feature>
<accession>A0A7C3GLD2</accession>
<evidence type="ECO:0000313" key="3">
    <source>
        <dbReference type="EMBL" id="HFB54998.1"/>
    </source>
</evidence>
<feature type="transmembrane region" description="Helical" evidence="1">
    <location>
        <begin position="84"/>
        <end position="104"/>
    </location>
</feature>
<proteinExistence type="predicted"/>
<feature type="transmembrane region" description="Helical" evidence="1">
    <location>
        <begin position="149"/>
        <end position="171"/>
    </location>
</feature>
<feature type="transmembrane region" description="Helical" evidence="1">
    <location>
        <begin position="12"/>
        <end position="33"/>
    </location>
</feature>
<keyword evidence="1" id="KW-1133">Transmembrane helix</keyword>
<dbReference type="Pfam" id="PF06181">
    <property type="entry name" value="Urate_ox_N"/>
    <property type="match status" value="1"/>
</dbReference>
<name>A0A7C3GLD2_9PROT</name>
<feature type="transmembrane region" description="Helical" evidence="1">
    <location>
        <begin position="283"/>
        <end position="301"/>
    </location>
</feature>
<feature type="domain" description="Urate oxidase N-terminal" evidence="2">
    <location>
        <begin position="6"/>
        <end position="296"/>
    </location>
</feature>
<evidence type="ECO:0000259" key="2">
    <source>
        <dbReference type="Pfam" id="PF06181"/>
    </source>
</evidence>
<comment type="caution">
    <text evidence="3">The sequence shown here is derived from an EMBL/GenBank/DDBJ whole genome shotgun (WGS) entry which is preliminary data.</text>
</comment>
<gene>
    <name evidence="3" type="ORF">ENJ46_03660</name>
</gene>
<dbReference type="InterPro" id="IPR010389">
    <property type="entry name" value="Urate_ox_N"/>
</dbReference>
<feature type="transmembrane region" description="Helical" evidence="1">
    <location>
        <begin position="251"/>
        <end position="271"/>
    </location>
</feature>
<feature type="transmembrane region" description="Helical" evidence="1">
    <location>
        <begin position="228"/>
        <end position="245"/>
    </location>
</feature>
<dbReference type="EMBL" id="DRMN01000240">
    <property type="protein sequence ID" value="HFB54998.1"/>
    <property type="molecule type" value="Genomic_DNA"/>
</dbReference>
<organism evidence="3">
    <name type="scientific">Hellea balneolensis</name>
    <dbReference type="NCBI Taxonomy" id="287478"/>
    <lineage>
        <taxon>Bacteria</taxon>
        <taxon>Pseudomonadati</taxon>
        <taxon>Pseudomonadota</taxon>
        <taxon>Alphaproteobacteria</taxon>
        <taxon>Maricaulales</taxon>
        <taxon>Robiginitomaculaceae</taxon>
        <taxon>Hellea</taxon>
    </lineage>
</organism>